<dbReference type="SUPFAM" id="SSF53756">
    <property type="entry name" value="UDP-Glycosyltransferase/glycogen phosphorylase"/>
    <property type="match status" value="1"/>
</dbReference>
<keyword evidence="2" id="KW-1185">Reference proteome</keyword>
<protein>
    <submittedName>
        <fullName evidence="1">Uncharacterized protein</fullName>
    </submittedName>
</protein>
<name>A0A7Y0E1M3_9PROT</name>
<accession>A0A7Y0E1M3</accession>
<sequence>MLDRSITSCAVVFDRSDVDALRSLSEQSAGASFSVLPLTPTAALQARGDGYDILSATDYFGDAEQRLVVPKLVEIRQSTEEALQSLPQSEREIVRAQFDRMIFSQLRLHATLASFETCTVRHNGTWHTLPAAEAAALLERELIARRCPNWIGSIQSFSPPPFPGLFRMVQRALARVVRWRSPKGRVVLGAYKDVMGAVQAIESAGGRVVVVEGSHGSLGDYSDLFKQFLKVLRKQSPIVFRVFGRQTEEEMDMHKRVATATGYSEMQVAADGADAAFRKSLSGISGAKRQLDTLFGILDPTAFLSAEVSRGSDYLAAECIGRRGGQRVVLGRNAQGPTSDPMAVDFKRQYLLSRYPAGMTDVALFWDARGVEAGRQFLDDGVSIGRVATASSLPGDSKGKPVRADGKRAVLVADSFGSWWTRHWWALQTSDEYVDGLTELVNALKSVPNVHLTIRGKEKSELRVAELAELFADEPHVTVEGRERPFSETLLEADLLVSFFSTTIQEARQVGCPVLVYGGTQRHMYAEEAQRTLAESKDEAAIFGYDGSVNLSDLIESVLNAKKAAFDDITQPRIPQLSIAELGTRLARGVPVIDTIGT</sequence>
<evidence type="ECO:0000313" key="1">
    <source>
        <dbReference type="EMBL" id="NMM45582.1"/>
    </source>
</evidence>
<dbReference type="AlphaFoldDB" id="A0A7Y0E1M3"/>
<dbReference type="EMBL" id="JABBNT010000004">
    <property type="protein sequence ID" value="NMM45582.1"/>
    <property type="molecule type" value="Genomic_DNA"/>
</dbReference>
<organism evidence="1 2">
    <name type="scientific">Pacificispira spongiicola</name>
    <dbReference type="NCBI Taxonomy" id="2729598"/>
    <lineage>
        <taxon>Bacteria</taxon>
        <taxon>Pseudomonadati</taxon>
        <taxon>Pseudomonadota</taxon>
        <taxon>Alphaproteobacteria</taxon>
        <taxon>Rhodospirillales</taxon>
        <taxon>Rhodospirillaceae</taxon>
        <taxon>Pacificispira</taxon>
    </lineage>
</organism>
<reference evidence="1 2" key="1">
    <citation type="submission" date="2020-04" db="EMBL/GenBank/DDBJ databases">
        <title>Rhodospirillaceae bacterium KN72 isolated from deep sea.</title>
        <authorList>
            <person name="Zhang D.-C."/>
        </authorList>
    </citation>
    <scope>NUCLEOTIDE SEQUENCE [LARGE SCALE GENOMIC DNA]</scope>
    <source>
        <strain evidence="1 2">KN72</strain>
    </source>
</reference>
<comment type="caution">
    <text evidence="1">The sequence shown here is derived from an EMBL/GenBank/DDBJ whole genome shotgun (WGS) entry which is preliminary data.</text>
</comment>
<gene>
    <name evidence="1" type="ORF">HH303_13890</name>
</gene>
<proteinExistence type="predicted"/>
<evidence type="ECO:0000313" key="2">
    <source>
        <dbReference type="Proteomes" id="UP000539372"/>
    </source>
</evidence>
<dbReference type="RefSeq" id="WP_169625970.1">
    <property type="nucleotide sequence ID" value="NZ_JABBNT010000004.1"/>
</dbReference>
<dbReference type="Proteomes" id="UP000539372">
    <property type="component" value="Unassembled WGS sequence"/>
</dbReference>